<feature type="domain" description="Peptidase C51" evidence="1">
    <location>
        <begin position="79"/>
        <end position="167"/>
    </location>
</feature>
<dbReference type="OrthoDB" id="9812962at2"/>
<name>A0A5C5TWG0_9CORY</name>
<evidence type="ECO:0000313" key="2">
    <source>
        <dbReference type="EMBL" id="TWT17510.1"/>
    </source>
</evidence>
<sequence>MRGTRALVTLVAIVSIVIGGASTLAACTPKIQQEQPKMAEFPHDFGANLTPTQLMIISLTEREYKEQPPGTKYSEGISEAWCVDFISWTFREAGIPLENPNTGGWRIPGTVTLRDYYQANGRFHPAKEGYQPSAGDVAIYQGSPIFGDHANIVLTNVNGVLTTVGGNEAGRIRVYENAEQNYTGLIGFGSLQ</sequence>
<proteinExistence type="predicted"/>
<evidence type="ECO:0000259" key="1">
    <source>
        <dbReference type="Pfam" id="PF05257"/>
    </source>
</evidence>
<dbReference type="InterPro" id="IPR007921">
    <property type="entry name" value="CHAP_dom"/>
</dbReference>
<gene>
    <name evidence="2" type="ORF">FRX94_12350</name>
</gene>
<dbReference type="AlphaFoldDB" id="A0A5C5TWG0"/>
<protein>
    <submittedName>
        <fullName evidence="2">CHAP domain-containing protein</fullName>
    </submittedName>
</protein>
<comment type="caution">
    <text evidence="2">The sequence shown here is derived from an EMBL/GenBank/DDBJ whole genome shotgun (WGS) entry which is preliminary data.</text>
</comment>
<accession>A0A5C5TWG0</accession>
<organism evidence="2 3">
    <name type="scientific">Corynebacterium canis</name>
    <dbReference type="NCBI Taxonomy" id="679663"/>
    <lineage>
        <taxon>Bacteria</taxon>
        <taxon>Bacillati</taxon>
        <taxon>Actinomycetota</taxon>
        <taxon>Actinomycetes</taxon>
        <taxon>Mycobacteriales</taxon>
        <taxon>Corynebacteriaceae</taxon>
        <taxon>Corynebacterium</taxon>
    </lineage>
</organism>
<dbReference type="Pfam" id="PF05257">
    <property type="entry name" value="CHAP"/>
    <property type="match status" value="1"/>
</dbReference>
<dbReference type="RefSeq" id="WP_146325651.1">
    <property type="nucleotide sequence ID" value="NZ_BAABLR010000058.1"/>
</dbReference>
<dbReference type="PROSITE" id="PS51257">
    <property type="entry name" value="PROKAR_LIPOPROTEIN"/>
    <property type="match status" value="1"/>
</dbReference>
<keyword evidence="3" id="KW-1185">Reference proteome</keyword>
<dbReference type="Proteomes" id="UP000320791">
    <property type="component" value="Unassembled WGS sequence"/>
</dbReference>
<reference evidence="2 3" key="1">
    <citation type="submission" date="2019-08" db="EMBL/GenBank/DDBJ databases">
        <authorList>
            <person name="Lei W."/>
        </authorList>
    </citation>
    <scope>NUCLEOTIDE SEQUENCE [LARGE SCALE GENOMIC DNA]</scope>
    <source>
        <strain evidence="2 3">CCUG 58627</strain>
    </source>
</reference>
<evidence type="ECO:0000313" key="3">
    <source>
        <dbReference type="Proteomes" id="UP000320791"/>
    </source>
</evidence>
<dbReference type="EMBL" id="VOHM01000040">
    <property type="protein sequence ID" value="TWT17510.1"/>
    <property type="molecule type" value="Genomic_DNA"/>
</dbReference>